<keyword evidence="2" id="KW-0503">Monooxygenase</keyword>
<keyword evidence="5" id="KW-1185">Reference proteome</keyword>
<dbReference type="InterPro" id="IPR001128">
    <property type="entry name" value="Cyt_P450"/>
</dbReference>
<sequence length="62" mass="6403">MDHLAFSSGVHACAGQGLARLAVAAVFIALANRCSAITVAGDPVRALNNLTRGFARLPVRLT</sequence>
<dbReference type="InterPro" id="IPR036396">
    <property type="entry name" value="Cyt_P450_sf"/>
</dbReference>
<dbReference type="InterPro" id="IPR017972">
    <property type="entry name" value="Cyt_P450_CS"/>
</dbReference>
<gene>
    <name evidence="3" type="ORF">O4328_28380</name>
    <name evidence="4" type="ORF">Q5707_37875</name>
</gene>
<accession>A0AAX3YQ48</accession>
<evidence type="ECO:0008006" key="7">
    <source>
        <dbReference type="Google" id="ProtNLM"/>
    </source>
</evidence>
<keyword evidence="2" id="KW-0408">Iron</keyword>
<dbReference type="RefSeq" id="WP_269591910.1">
    <property type="nucleotide sequence ID" value="NZ_CP130954.1"/>
</dbReference>
<dbReference type="GO" id="GO:0020037">
    <property type="term" value="F:heme binding"/>
    <property type="evidence" value="ECO:0007669"/>
    <property type="project" value="InterPro"/>
</dbReference>
<name>A0AAX3YQ48_RHOOP</name>
<evidence type="ECO:0000313" key="6">
    <source>
        <dbReference type="Proteomes" id="UP001231166"/>
    </source>
</evidence>
<evidence type="ECO:0000256" key="2">
    <source>
        <dbReference type="RuleBase" id="RU000461"/>
    </source>
</evidence>
<dbReference type="EMBL" id="CP130954">
    <property type="protein sequence ID" value="WLF51441.1"/>
    <property type="molecule type" value="Genomic_DNA"/>
</dbReference>
<dbReference type="GO" id="GO:0016705">
    <property type="term" value="F:oxidoreductase activity, acting on paired donors, with incorporation or reduction of molecular oxygen"/>
    <property type="evidence" value="ECO:0007669"/>
    <property type="project" value="InterPro"/>
</dbReference>
<keyword evidence="2" id="KW-0560">Oxidoreductase</keyword>
<dbReference type="EMBL" id="JAPWIS010000017">
    <property type="protein sequence ID" value="MCZ4587557.1"/>
    <property type="molecule type" value="Genomic_DNA"/>
</dbReference>
<dbReference type="PROSITE" id="PS00086">
    <property type="entry name" value="CYTOCHROME_P450"/>
    <property type="match status" value="1"/>
</dbReference>
<dbReference type="AlphaFoldDB" id="A0AAX3YQ48"/>
<keyword evidence="2" id="KW-0349">Heme</keyword>
<dbReference type="GO" id="GO:0005506">
    <property type="term" value="F:iron ion binding"/>
    <property type="evidence" value="ECO:0007669"/>
    <property type="project" value="InterPro"/>
</dbReference>
<reference evidence="4" key="2">
    <citation type="submission" date="2023-07" db="EMBL/GenBank/DDBJ databases">
        <title>Genomic analysis of Rhodococcus opacus VOC-14 with glycol ethers degradation activity.</title>
        <authorList>
            <person name="Narkevich D.A."/>
            <person name="Hlushen A.M."/>
            <person name="Akhremchuk A.E."/>
            <person name="Sikolenko M.A."/>
            <person name="Valentovich L.N."/>
        </authorList>
    </citation>
    <scope>NUCLEOTIDE SEQUENCE</scope>
    <source>
        <strain evidence="4">VOC-14</strain>
        <plasmid evidence="4">pRho-VOC14-C342</plasmid>
    </source>
</reference>
<dbReference type="Proteomes" id="UP001066327">
    <property type="component" value="Unassembled WGS sequence"/>
</dbReference>
<dbReference type="SUPFAM" id="SSF48264">
    <property type="entry name" value="Cytochrome P450"/>
    <property type="match status" value="1"/>
</dbReference>
<evidence type="ECO:0000313" key="3">
    <source>
        <dbReference type="EMBL" id="MCZ4587557.1"/>
    </source>
</evidence>
<proteinExistence type="inferred from homology"/>
<dbReference type="Proteomes" id="UP001231166">
    <property type="component" value="Plasmid pRho-VOC14-C342"/>
</dbReference>
<evidence type="ECO:0000256" key="1">
    <source>
        <dbReference type="ARBA" id="ARBA00010617"/>
    </source>
</evidence>
<reference evidence="3" key="1">
    <citation type="submission" date="2022-12" db="EMBL/GenBank/DDBJ databases">
        <authorList>
            <person name="Krivoruchko A.V."/>
            <person name="Elkin A."/>
        </authorList>
    </citation>
    <scope>NUCLEOTIDE SEQUENCE</scope>
    <source>
        <strain evidence="3">IEGM 249</strain>
    </source>
</reference>
<keyword evidence="4" id="KW-0614">Plasmid</keyword>
<evidence type="ECO:0000313" key="4">
    <source>
        <dbReference type="EMBL" id="WLF51441.1"/>
    </source>
</evidence>
<comment type="similarity">
    <text evidence="1 2">Belongs to the cytochrome P450 family.</text>
</comment>
<dbReference type="PANTHER" id="PTHR46696">
    <property type="entry name" value="P450, PUTATIVE (EUROFUNG)-RELATED"/>
    <property type="match status" value="1"/>
</dbReference>
<geneLocation type="plasmid" evidence="4 6">
    <name>pRho-VOC14-C342</name>
</geneLocation>
<dbReference type="GO" id="GO:0004497">
    <property type="term" value="F:monooxygenase activity"/>
    <property type="evidence" value="ECO:0007669"/>
    <property type="project" value="UniProtKB-KW"/>
</dbReference>
<evidence type="ECO:0000313" key="5">
    <source>
        <dbReference type="Proteomes" id="UP001066327"/>
    </source>
</evidence>
<organism evidence="4 6">
    <name type="scientific">Rhodococcus opacus</name>
    <name type="common">Nocardia opaca</name>
    <dbReference type="NCBI Taxonomy" id="37919"/>
    <lineage>
        <taxon>Bacteria</taxon>
        <taxon>Bacillati</taxon>
        <taxon>Actinomycetota</taxon>
        <taxon>Actinomycetes</taxon>
        <taxon>Mycobacteriales</taxon>
        <taxon>Nocardiaceae</taxon>
        <taxon>Rhodococcus</taxon>
    </lineage>
</organism>
<dbReference type="Pfam" id="PF00067">
    <property type="entry name" value="p450"/>
    <property type="match status" value="1"/>
</dbReference>
<protein>
    <recommendedName>
        <fullName evidence="7">Cytochrome P450</fullName>
    </recommendedName>
</protein>
<dbReference type="Gene3D" id="1.10.630.10">
    <property type="entry name" value="Cytochrome P450"/>
    <property type="match status" value="1"/>
</dbReference>
<keyword evidence="2" id="KW-0479">Metal-binding</keyword>
<dbReference type="PANTHER" id="PTHR46696:SF1">
    <property type="entry name" value="CYTOCHROME P450 YJIB-RELATED"/>
    <property type="match status" value="1"/>
</dbReference>